<reference evidence="1" key="1">
    <citation type="submission" date="2018-05" db="EMBL/GenBank/DDBJ databases">
        <authorList>
            <person name="Lanie J.A."/>
            <person name="Ng W.-L."/>
            <person name="Kazmierczak K.M."/>
            <person name="Andrzejewski T.M."/>
            <person name="Davidsen T.M."/>
            <person name="Wayne K.J."/>
            <person name="Tettelin H."/>
            <person name="Glass J.I."/>
            <person name="Rusch D."/>
            <person name="Podicherti R."/>
            <person name="Tsui H.-C.T."/>
            <person name="Winkler M.E."/>
        </authorList>
    </citation>
    <scope>NUCLEOTIDE SEQUENCE</scope>
</reference>
<gene>
    <name evidence="1" type="ORF">METZ01_LOCUS127123</name>
</gene>
<accession>A0A381YB09</accession>
<sequence>MKKAFHLFFPCFLSLIGWTHAVADNHEDSQLTLERIMIGGHRSEANIARNEWRHPEETLEFFGLEPSMTLIEIGPSGAWYTEILAPYMRDHGRYYGAHFSPNSTNTFQRRNLENFEAKLTANPDLYGRAIIRHLHPPLETAVGPEEGADIALTFRNVHNWMARGLEQEFFNAFYTNLKPGGILGVVEHRAPDNADKQHMIDSGYVSEAYVRQLADSAGFEFVESSEINANIRDTKDHPEGVWTLPPNYRLGEVDREKYSAIGESDRMTLKFVKSAN</sequence>
<evidence type="ECO:0008006" key="2">
    <source>
        <dbReference type="Google" id="ProtNLM"/>
    </source>
</evidence>
<dbReference type="EMBL" id="UINC01017814">
    <property type="protein sequence ID" value="SVA74269.1"/>
    <property type="molecule type" value="Genomic_DNA"/>
</dbReference>
<evidence type="ECO:0000313" key="1">
    <source>
        <dbReference type="EMBL" id="SVA74269.1"/>
    </source>
</evidence>
<dbReference type="Gene3D" id="3.40.50.150">
    <property type="entry name" value="Vaccinia Virus protein VP39"/>
    <property type="match status" value="1"/>
</dbReference>
<dbReference type="InterPro" id="IPR029063">
    <property type="entry name" value="SAM-dependent_MTases_sf"/>
</dbReference>
<name>A0A381YB09_9ZZZZ</name>
<organism evidence="1">
    <name type="scientific">marine metagenome</name>
    <dbReference type="NCBI Taxonomy" id="408172"/>
    <lineage>
        <taxon>unclassified sequences</taxon>
        <taxon>metagenomes</taxon>
        <taxon>ecological metagenomes</taxon>
    </lineage>
</organism>
<dbReference type="AlphaFoldDB" id="A0A381YB09"/>
<dbReference type="SUPFAM" id="SSF53335">
    <property type="entry name" value="S-adenosyl-L-methionine-dependent methyltransferases"/>
    <property type="match status" value="1"/>
</dbReference>
<dbReference type="InterPro" id="IPR016980">
    <property type="entry name" value="S-AdoMet-dep_MeTrfase_Alr7345"/>
</dbReference>
<dbReference type="PIRSF" id="PIRSF031679">
    <property type="entry name" value="Mtase_Alr7345_prd"/>
    <property type="match status" value="1"/>
</dbReference>
<protein>
    <recommendedName>
        <fullName evidence="2">Methyltransferase type 11 domain-containing protein</fullName>
    </recommendedName>
</protein>
<proteinExistence type="predicted"/>